<keyword evidence="3" id="KW-1185">Reference proteome</keyword>
<gene>
    <name evidence="2" type="ORF">IQ235_14045</name>
</gene>
<name>A0A928W271_9CYAN</name>
<dbReference type="AlphaFoldDB" id="A0A928W271"/>
<evidence type="ECO:0000313" key="3">
    <source>
        <dbReference type="Proteomes" id="UP000621799"/>
    </source>
</evidence>
<dbReference type="RefSeq" id="WP_264322090.1">
    <property type="nucleotide sequence ID" value="NZ_JADEXN010000264.1"/>
</dbReference>
<comment type="caution">
    <text evidence="2">The sequence shown here is derived from an EMBL/GenBank/DDBJ whole genome shotgun (WGS) entry which is preliminary data.</text>
</comment>
<dbReference type="EMBL" id="JADEXN010000264">
    <property type="protein sequence ID" value="MBE9041900.1"/>
    <property type="molecule type" value="Genomic_DNA"/>
</dbReference>
<accession>A0A928W271</accession>
<evidence type="ECO:0000256" key="1">
    <source>
        <dbReference type="SAM" id="MobiDB-lite"/>
    </source>
</evidence>
<sequence length="166" mass="18544">MAWMKLTSKALYLIAGGTYQYIDKIELGSSVNGEYQLTFPVYWFQGQDSPPRRMSVNLNETREPTPLWGGDNGDTHAPNPPTPGPMPDYNGDYYEARVWPWVVVAPSGLNCRADAELSAAIRTGFAQGTVIESSGWKADSQGRPWLYIPTEDGYIRSNSRFIQPAY</sequence>
<feature type="region of interest" description="Disordered" evidence="1">
    <location>
        <begin position="61"/>
        <end position="84"/>
    </location>
</feature>
<organism evidence="2 3">
    <name type="scientific">Zarconia navalis LEGE 11467</name>
    <dbReference type="NCBI Taxonomy" id="1828826"/>
    <lineage>
        <taxon>Bacteria</taxon>
        <taxon>Bacillati</taxon>
        <taxon>Cyanobacteriota</taxon>
        <taxon>Cyanophyceae</taxon>
        <taxon>Oscillatoriophycideae</taxon>
        <taxon>Oscillatoriales</taxon>
        <taxon>Oscillatoriales incertae sedis</taxon>
        <taxon>Zarconia</taxon>
        <taxon>Zarconia navalis</taxon>
    </lineage>
</organism>
<reference evidence="2" key="1">
    <citation type="submission" date="2020-10" db="EMBL/GenBank/DDBJ databases">
        <authorList>
            <person name="Castelo-Branco R."/>
            <person name="Eusebio N."/>
            <person name="Adriana R."/>
            <person name="Vieira A."/>
            <person name="Brugerolle De Fraissinette N."/>
            <person name="Rezende De Castro R."/>
            <person name="Schneider M.P."/>
            <person name="Vasconcelos V."/>
            <person name="Leao P.N."/>
        </authorList>
    </citation>
    <scope>NUCLEOTIDE SEQUENCE</scope>
    <source>
        <strain evidence="2">LEGE 11467</strain>
    </source>
</reference>
<proteinExistence type="predicted"/>
<evidence type="ECO:0000313" key="2">
    <source>
        <dbReference type="EMBL" id="MBE9041900.1"/>
    </source>
</evidence>
<protein>
    <submittedName>
        <fullName evidence="2">Uncharacterized protein</fullName>
    </submittedName>
</protein>
<dbReference type="Proteomes" id="UP000621799">
    <property type="component" value="Unassembled WGS sequence"/>
</dbReference>